<organism evidence="1 2">
    <name type="scientific">Gigaspora margarita</name>
    <dbReference type="NCBI Taxonomy" id="4874"/>
    <lineage>
        <taxon>Eukaryota</taxon>
        <taxon>Fungi</taxon>
        <taxon>Fungi incertae sedis</taxon>
        <taxon>Mucoromycota</taxon>
        <taxon>Glomeromycotina</taxon>
        <taxon>Glomeromycetes</taxon>
        <taxon>Diversisporales</taxon>
        <taxon>Gigasporaceae</taxon>
        <taxon>Gigaspora</taxon>
    </lineage>
</organism>
<protein>
    <submittedName>
        <fullName evidence="1">38796_t:CDS:1</fullName>
    </submittedName>
</protein>
<reference evidence="1 2" key="1">
    <citation type="submission" date="2021-06" db="EMBL/GenBank/DDBJ databases">
        <authorList>
            <person name="Kallberg Y."/>
            <person name="Tangrot J."/>
            <person name="Rosling A."/>
        </authorList>
    </citation>
    <scope>NUCLEOTIDE SEQUENCE [LARGE SCALE GENOMIC DNA]</scope>
    <source>
        <strain evidence="1 2">120-4 pot B 10/14</strain>
    </source>
</reference>
<dbReference type="Proteomes" id="UP000789901">
    <property type="component" value="Unassembled WGS sequence"/>
</dbReference>
<proteinExistence type="predicted"/>
<name>A0ABN7UZI0_GIGMA</name>
<keyword evidence="2" id="KW-1185">Reference proteome</keyword>
<evidence type="ECO:0000313" key="1">
    <source>
        <dbReference type="EMBL" id="CAG8701657.1"/>
    </source>
</evidence>
<accession>A0ABN7UZI0</accession>
<dbReference type="EMBL" id="CAJVQB010007351">
    <property type="protein sequence ID" value="CAG8701657.1"/>
    <property type="molecule type" value="Genomic_DNA"/>
</dbReference>
<gene>
    <name evidence="1" type="ORF">GMARGA_LOCUS12162</name>
</gene>
<evidence type="ECO:0000313" key="2">
    <source>
        <dbReference type="Proteomes" id="UP000789901"/>
    </source>
</evidence>
<comment type="caution">
    <text evidence="1">The sequence shown here is derived from an EMBL/GenBank/DDBJ whole genome shotgun (WGS) entry which is preliminary data.</text>
</comment>
<sequence length="197" mass="23163">MIQIPQNLEGFLQYVKKEDKDSVDLFPVKSYEKLPEVMNVLNKLFHTTILPSYLNELQDLPKPARRRGMHIMVMGDFNDNVKKPTCKRQTPLLADLTLTPKLILSRPPIFTLWKEKTNTAQQIKILHKQGLQLLREKNKLPVPVTKHREKNPEVVHTTNEHLAVEENPTSDRMGKNPFTIQSWQERDKNWIYIKYDK</sequence>